<protein>
    <recommendedName>
        <fullName evidence="6">VWFA domain-containing protein</fullName>
    </recommendedName>
</protein>
<evidence type="ECO:0000256" key="2">
    <source>
        <dbReference type="ARBA" id="ARBA00022692"/>
    </source>
</evidence>
<organism evidence="7 8">
    <name type="scientific">Paraconexibacter algicola</name>
    <dbReference type="NCBI Taxonomy" id="2133960"/>
    <lineage>
        <taxon>Bacteria</taxon>
        <taxon>Bacillati</taxon>
        <taxon>Actinomycetota</taxon>
        <taxon>Thermoleophilia</taxon>
        <taxon>Solirubrobacterales</taxon>
        <taxon>Paraconexibacteraceae</taxon>
        <taxon>Paraconexibacter</taxon>
    </lineage>
</organism>
<dbReference type="Proteomes" id="UP000240739">
    <property type="component" value="Unassembled WGS sequence"/>
</dbReference>
<dbReference type="RefSeq" id="WP_107568376.1">
    <property type="nucleotide sequence ID" value="NZ_PYYB01000001.1"/>
</dbReference>
<proteinExistence type="predicted"/>
<dbReference type="SUPFAM" id="SSF53300">
    <property type="entry name" value="vWA-like"/>
    <property type="match status" value="1"/>
</dbReference>
<evidence type="ECO:0000259" key="6">
    <source>
        <dbReference type="PROSITE" id="PS50234"/>
    </source>
</evidence>
<dbReference type="AlphaFoldDB" id="A0A2T4UKF4"/>
<feature type="domain" description="VWFA" evidence="6">
    <location>
        <begin position="88"/>
        <end position="276"/>
    </location>
</feature>
<evidence type="ECO:0000256" key="4">
    <source>
        <dbReference type="ARBA" id="ARBA00023136"/>
    </source>
</evidence>
<dbReference type="SMART" id="SM00327">
    <property type="entry name" value="VWA"/>
    <property type="match status" value="1"/>
</dbReference>
<keyword evidence="2 5" id="KW-0812">Transmembrane</keyword>
<feature type="transmembrane region" description="Helical" evidence="5">
    <location>
        <begin position="6"/>
        <end position="22"/>
    </location>
</feature>
<keyword evidence="3 5" id="KW-1133">Transmembrane helix</keyword>
<sequence>MSFQEPLHLLALLAIPLLLLFWRSEQARRRRIAIRHPAAGMVARTGVARTGTLRRVLPATLLAFAAVGLTAAFAKPTRTVDVPVDQAAIMLVTDQSGSMQADDVAPNRITAAKNAAKTFVEELPDGLLVGFESYSSGVVSVVDPTTDHDEVRDAISGVEANGGTATGEALTAALDRLEARKTDDGRTAPAAIVLLSDGKTTEGVDPLVAAERSKRLRIPIYTVALGTDDGYVIGPNGEILAVPPDRETLREIARLSGGRPFEAAEAGELDAVYRTLGSRIGTRKEDREITTAFAGGALVLLLAGLGTGLRWRSRLV</sequence>
<accession>A0A2T4UKF4</accession>
<name>A0A2T4UKF4_9ACTN</name>
<dbReference type="Pfam" id="PF13519">
    <property type="entry name" value="VWA_2"/>
    <property type="match status" value="1"/>
</dbReference>
<feature type="transmembrane region" description="Helical" evidence="5">
    <location>
        <begin position="292"/>
        <end position="311"/>
    </location>
</feature>
<dbReference type="PROSITE" id="PS50234">
    <property type="entry name" value="VWFA"/>
    <property type="match status" value="1"/>
</dbReference>
<evidence type="ECO:0000256" key="5">
    <source>
        <dbReference type="SAM" id="Phobius"/>
    </source>
</evidence>
<feature type="transmembrane region" description="Helical" evidence="5">
    <location>
        <begin position="56"/>
        <end position="74"/>
    </location>
</feature>
<comment type="caution">
    <text evidence="7">The sequence shown here is derived from an EMBL/GenBank/DDBJ whole genome shotgun (WGS) entry which is preliminary data.</text>
</comment>
<gene>
    <name evidence="7" type="ORF">C7Y72_08735</name>
</gene>
<keyword evidence="8" id="KW-1185">Reference proteome</keyword>
<dbReference type="InterPro" id="IPR050768">
    <property type="entry name" value="UPF0353/GerABKA_families"/>
</dbReference>
<dbReference type="OrthoDB" id="8882959at2"/>
<keyword evidence="1" id="KW-1003">Cell membrane</keyword>
<keyword evidence="4 5" id="KW-0472">Membrane</keyword>
<dbReference type="EMBL" id="PYYB01000001">
    <property type="protein sequence ID" value="PTL59732.1"/>
    <property type="molecule type" value="Genomic_DNA"/>
</dbReference>
<dbReference type="PANTHER" id="PTHR22550:SF5">
    <property type="entry name" value="LEUCINE ZIPPER PROTEIN 4"/>
    <property type="match status" value="1"/>
</dbReference>
<dbReference type="Gene3D" id="3.40.50.410">
    <property type="entry name" value="von Willebrand factor, type A domain"/>
    <property type="match status" value="1"/>
</dbReference>
<dbReference type="PANTHER" id="PTHR22550">
    <property type="entry name" value="SPORE GERMINATION PROTEIN"/>
    <property type="match status" value="1"/>
</dbReference>
<evidence type="ECO:0000313" key="8">
    <source>
        <dbReference type="Proteomes" id="UP000240739"/>
    </source>
</evidence>
<reference evidence="7 8" key="1">
    <citation type="submission" date="2018-03" db="EMBL/GenBank/DDBJ databases">
        <title>Aquarubrobacter algicola gen. nov., sp. nov., a novel actinobacterium isolated from shallow eutrophic lake during the end of cyanobacterial harmful algal blooms.</title>
        <authorList>
            <person name="Chun S.J."/>
        </authorList>
    </citation>
    <scope>NUCLEOTIDE SEQUENCE [LARGE SCALE GENOMIC DNA]</scope>
    <source>
        <strain evidence="7 8">Seoho-28</strain>
    </source>
</reference>
<evidence type="ECO:0000256" key="3">
    <source>
        <dbReference type="ARBA" id="ARBA00022989"/>
    </source>
</evidence>
<dbReference type="InterPro" id="IPR036465">
    <property type="entry name" value="vWFA_dom_sf"/>
</dbReference>
<evidence type="ECO:0000256" key="1">
    <source>
        <dbReference type="ARBA" id="ARBA00022475"/>
    </source>
</evidence>
<dbReference type="InterPro" id="IPR002035">
    <property type="entry name" value="VWF_A"/>
</dbReference>
<evidence type="ECO:0000313" key="7">
    <source>
        <dbReference type="EMBL" id="PTL59732.1"/>
    </source>
</evidence>